<keyword evidence="3" id="KW-1185">Reference proteome</keyword>
<dbReference type="Proteomes" id="UP000199323">
    <property type="component" value="Unassembled WGS sequence"/>
</dbReference>
<feature type="transmembrane region" description="Helical" evidence="1">
    <location>
        <begin position="196"/>
        <end position="221"/>
    </location>
</feature>
<keyword evidence="1" id="KW-0472">Membrane</keyword>
<evidence type="ECO:0008006" key="4">
    <source>
        <dbReference type="Google" id="ProtNLM"/>
    </source>
</evidence>
<dbReference type="OrthoDB" id="3824322at2"/>
<organism evidence="2 3">
    <name type="scientific">Actinacidiphila alni</name>
    <dbReference type="NCBI Taxonomy" id="380248"/>
    <lineage>
        <taxon>Bacteria</taxon>
        <taxon>Bacillati</taxon>
        <taxon>Actinomycetota</taxon>
        <taxon>Actinomycetes</taxon>
        <taxon>Kitasatosporales</taxon>
        <taxon>Streptomycetaceae</taxon>
        <taxon>Actinacidiphila</taxon>
    </lineage>
</organism>
<dbReference type="AlphaFoldDB" id="A0A1I2LL85"/>
<evidence type="ECO:0000313" key="2">
    <source>
        <dbReference type="EMBL" id="SFF79179.1"/>
    </source>
</evidence>
<evidence type="ECO:0000256" key="1">
    <source>
        <dbReference type="SAM" id="Phobius"/>
    </source>
</evidence>
<evidence type="ECO:0000313" key="3">
    <source>
        <dbReference type="Proteomes" id="UP000199323"/>
    </source>
</evidence>
<feature type="transmembrane region" description="Helical" evidence="1">
    <location>
        <begin position="87"/>
        <end position="107"/>
    </location>
</feature>
<keyword evidence="1" id="KW-1133">Transmembrane helix</keyword>
<keyword evidence="1" id="KW-0812">Transmembrane</keyword>
<name>A0A1I2LL85_9ACTN</name>
<dbReference type="RefSeq" id="WP_093717377.1">
    <property type="nucleotide sequence ID" value="NZ_FONG01000029.1"/>
</dbReference>
<proteinExistence type="predicted"/>
<protein>
    <recommendedName>
        <fullName evidence="4">Tat (Twin-arginine translocation) pathway signal sequence</fullName>
    </recommendedName>
</protein>
<feature type="transmembrane region" description="Helical" evidence="1">
    <location>
        <begin position="119"/>
        <end position="140"/>
    </location>
</feature>
<reference evidence="2 3" key="1">
    <citation type="submission" date="2016-10" db="EMBL/GenBank/DDBJ databases">
        <authorList>
            <person name="de Groot N.N."/>
        </authorList>
    </citation>
    <scope>NUCLEOTIDE SEQUENCE [LARGE SCALE GENOMIC DNA]</scope>
    <source>
        <strain evidence="2 3">CGMCC 4.3510</strain>
    </source>
</reference>
<gene>
    <name evidence="2" type="ORF">SAMN05216251_12928</name>
</gene>
<feature type="transmembrane region" description="Helical" evidence="1">
    <location>
        <begin position="241"/>
        <end position="261"/>
    </location>
</feature>
<sequence length="279" mass="28957">MDSLGSLPRLTATPRRQIGLLTAATGALLVAFFIAPNALARSSVNTGNVGTTFRHGLVAYWDSGSQDFPGQLDATVSFWFRFHVVKAGVSALLLASVVALGIVLWRLRRERAGERTRRSLVLPWTFVATTGTFALVALVANVQGAAAPFASLLPMLSGGGTDSGVGTTVAQARQQLADYPDGRHSPALAVMVDDFAVYHAVLAAMAAVVALALGAATVVLWRRRRASAAPAGTRARRPLTWGVAGCAALTAVVLVVAVANATSAAHSPQALAAFFDGGW</sequence>
<dbReference type="EMBL" id="FONG01000029">
    <property type="protein sequence ID" value="SFF79179.1"/>
    <property type="molecule type" value="Genomic_DNA"/>
</dbReference>
<feature type="transmembrane region" description="Helical" evidence="1">
    <location>
        <begin position="20"/>
        <end position="39"/>
    </location>
</feature>
<accession>A0A1I2LL85</accession>